<dbReference type="AlphaFoldDB" id="A0A0K2X809"/>
<dbReference type="Proteomes" id="UP000045175">
    <property type="component" value="Unassembled WGS sequence"/>
</dbReference>
<accession>A0A0K2X809</accession>
<sequence>MRLRQLLKQVSVLDNRGGGGGNSTSIIGSMTLAFPLSQDTLQS</sequence>
<gene>
    <name evidence="1" type="ORF">HAL013_03470</name>
</gene>
<protein>
    <submittedName>
        <fullName evidence="1">Uncharacterized protein</fullName>
    </submittedName>
</protein>
<dbReference type="EMBL" id="CDMH01000016">
    <property type="protein sequence ID" value="CRF42186.1"/>
    <property type="molecule type" value="Genomic_DNA"/>
</dbReference>
<name>A0A0K2X809_9HELI</name>
<evidence type="ECO:0000313" key="2">
    <source>
        <dbReference type="Proteomes" id="UP000045175"/>
    </source>
</evidence>
<evidence type="ECO:0000313" key="1">
    <source>
        <dbReference type="EMBL" id="CRF42186.1"/>
    </source>
</evidence>
<organism evidence="1 2">
    <name type="scientific">Helicobacter ailurogastricus</name>
    <dbReference type="NCBI Taxonomy" id="1578720"/>
    <lineage>
        <taxon>Bacteria</taxon>
        <taxon>Pseudomonadati</taxon>
        <taxon>Campylobacterota</taxon>
        <taxon>Epsilonproteobacteria</taxon>
        <taxon>Campylobacterales</taxon>
        <taxon>Helicobacteraceae</taxon>
        <taxon>Helicobacter</taxon>
    </lineage>
</organism>
<reference evidence="1 2" key="1">
    <citation type="submission" date="2014-12" db="EMBL/GenBank/DDBJ databases">
        <authorList>
            <person name="Jaenicke S."/>
        </authorList>
    </citation>
    <scope>NUCLEOTIDE SEQUENCE [LARGE SCALE GENOMIC DNA]</scope>
    <source>
        <strain evidence="1">ASB13</strain>
    </source>
</reference>
<proteinExistence type="predicted"/>